<dbReference type="AlphaFoldDB" id="C5E2V2"/>
<dbReference type="InterPro" id="IPR027417">
    <property type="entry name" value="P-loop_NTPase"/>
</dbReference>
<dbReference type="eggNOG" id="KOG0927">
    <property type="taxonomic scope" value="Eukaryota"/>
</dbReference>
<dbReference type="HOGENOM" id="CLU_000604_45_3_1"/>
<dbReference type="GO" id="GO:0005524">
    <property type="term" value="F:ATP binding"/>
    <property type="evidence" value="ECO:0007669"/>
    <property type="project" value="InterPro"/>
</dbReference>
<sequence>MANFIVRINSGLFKSSLQRSAPTLYSKPIKHFEIKPREKWVIWGAEKAKFLDVIGNKFLPDPPLSLEYGLKKGSFPRVEFVKFSGVIPTAHLSARYEYFKDDFDQTCEKFIKDNTAGSLAVDYEVSKTNRNIDLSLYSELLKDLKLKALEHRWTMGLSNGQMRRARLARSLLKEPDLTLIEDPFLGLDPSATDTISNFIGNYSRSCIVIGLRYQDTIPKWCTHVCCVDENGIAFQGQKSEVKDLMAETRKQYTSNVPGARQPKYQIKDLVSRHPLAQVPKHEIINMPSALELKGLDVSYKGEPVLKDLHWKVAPQSKWHVKGDNGTGKSTLLSLLTADHPQSWNSKVVENGRPRKTGSTDYFTINRNIAMSSPELHAIFVKNSRNGLITREALASGFQENSSNNFLPYYNVLSKEQKETLAIFADYFGINDLLSRRFEELSVSDQKLVLFVRCLLKMPKILILDEAFSAMETEPMQTCHEFLEYWPGTVFVVSHVPEETPRCDHYLRLISPGHYEIGDSTPFSRQAPR</sequence>
<dbReference type="GeneID" id="8294543"/>
<dbReference type="RefSeq" id="XP_002556225.1">
    <property type="nucleotide sequence ID" value="XM_002556179.1"/>
</dbReference>
<dbReference type="PANTHER" id="PTHR43514:SF4">
    <property type="entry name" value="ABC TRANSPORTER I FAMILY MEMBER 10"/>
    <property type="match status" value="1"/>
</dbReference>
<protein>
    <submittedName>
        <fullName evidence="2">KLTH0H07942p</fullName>
    </submittedName>
</protein>
<keyword evidence="3" id="KW-1185">Reference proteome</keyword>
<dbReference type="Proteomes" id="UP000002036">
    <property type="component" value="Chromosome H"/>
</dbReference>
<dbReference type="InParanoid" id="C5E2V2"/>
<evidence type="ECO:0000313" key="2">
    <source>
        <dbReference type="EMBL" id="CAR30363.1"/>
    </source>
</evidence>
<dbReference type="KEGG" id="lth:KLTH0H07942g"/>
<name>C5E2V2_LACTC</name>
<dbReference type="SUPFAM" id="SSF52540">
    <property type="entry name" value="P-loop containing nucleoside triphosphate hydrolases"/>
    <property type="match status" value="2"/>
</dbReference>
<feature type="domain" description="ABC transporter" evidence="1">
    <location>
        <begin position="12"/>
        <end position="254"/>
    </location>
</feature>
<evidence type="ECO:0000259" key="1">
    <source>
        <dbReference type="PROSITE" id="PS50893"/>
    </source>
</evidence>
<dbReference type="InterPro" id="IPR050334">
    <property type="entry name" value="Molybdenum_import_ModC"/>
</dbReference>
<reference evidence="2 3" key="1">
    <citation type="journal article" date="2009" name="Genome Res.">
        <title>Comparative genomics of protoploid Saccharomycetaceae.</title>
        <authorList>
            <consortium name="The Genolevures Consortium"/>
            <person name="Souciet J.-L."/>
            <person name="Dujon B."/>
            <person name="Gaillardin C."/>
            <person name="Johnston M."/>
            <person name="Baret P.V."/>
            <person name="Cliften P."/>
            <person name="Sherman D.J."/>
            <person name="Weissenbach J."/>
            <person name="Westhof E."/>
            <person name="Wincker P."/>
            <person name="Jubin C."/>
            <person name="Poulain J."/>
            <person name="Barbe V."/>
            <person name="Segurens B."/>
            <person name="Artiguenave F."/>
            <person name="Anthouard V."/>
            <person name="Vacherie B."/>
            <person name="Val M.-E."/>
            <person name="Fulton R.S."/>
            <person name="Minx P."/>
            <person name="Wilson R."/>
            <person name="Durrens P."/>
            <person name="Jean G."/>
            <person name="Marck C."/>
            <person name="Martin T."/>
            <person name="Nikolski M."/>
            <person name="Rolland T."/>
            <person name="Seret M.-L."/>
            <person name="Casaregola S."/>
            <person name="Despons L."/>
            <person name="Fairhead C."/>
            <person name="Fischer G."/>
            <person name="Lafontaine I."/>
            <person name="Leh V."/>
            <person name="Lemaire M."/>
            <person name="de Montigny J."/>
            <person name="Neuveglise C."/>
            <person name="Thierry A."/>
            <person name="Blanc-Lenfle I."/>
            <person name="Bleykasten C."/>
            <person name="Diffels J."/>
            <person name="Fritsch E."/>
            <person name="Frangeul L."/>
            <person name="Goeffon A."/>
            <person name="Jauniaux N."/>
            <person name="Kachouri-Lafond R."/>
            <person name="Payen C."/>
            <person name="Potier S."/>
            <person name="Pribylova L."/>
            <person name="Ozanne C."/>
            <person name="Richard G.-F."/>
            <person name="Sacerdot C."/>
            <person name="Straub M.-L."/>
            <person name="Talla E."/>
        </authorList>
    </citation>
    <scope>NUCLEOTIDE SEQUENCE [LARGE SCALE GENOMIC DNA]</scope>
    <source>
        <strain evidence="3">ATCC 56472 / CBS 6340 / NRRL Y-8284</strain>
    </source>
</reference>
<dbReference type="Pfam" id="PF00005">
    <property type="entry name" value="ABC_tran"/>
    <property type="match status" value="1"/>
</dbReference>
<dbReference type="PROSITE" id="PS50893">
    <property type="entry name" value="ABC_TRANSPORTER_2"/>
    <property type="match status" value="2"/>
</dbReference>
<accession>C5E2V2</accession>
<proteinExistence type="predicted"/>
<dbReference type="GO" id="GO:0016887">
    <property type="term" value="F:ATP hydrolysis activity"/>
    <property type="evidence" value="ECO:0007669"/>
    <property type="project" value="InterPro"/>
</dbReference>
<dbReference type="GO" id="GO:0005739">
    <property type="term" value="C:mitochondrion"/>
    <property type="evidence" value="ECO:0007669"/>
    <property type="project" value="TreeGrafter"/>
</dbReference>
<gene>
    <name evidence="2" type="ordered locus">KLTH0H07942g</name>
</gene>
<feature type="domain" description="ABC transporter" evidence="1">
    <location>
        <begin position="290"/>
        <end position="526"/>
    </location>
</feature>
<dbReference type="PANTHER" id="PTHR43514">
    <property type="entry name" value="ABC TRANSPORTER I FAMILY MEMBER 10"/>
    <property type="match status" value="1"/>
</dbReference>
<organism evidence="2 3">
    <name type="scientific">Lachancea thermotolerans (strain ATCC 56472 / CBS 6340 / NRRL Y-8284)</name>
    <name type="common">Yeast</name>
    <name type="synonym">Kluyveromyces thermotolerans</name>
    <dbReference type="NCBI Taxonomy" id="559295"/>
    <lineage>
        <taxon>Eukaryota</taxon>
        <taxon>Fungi</taxon>
        <taxon>Dikarya</taxon>
        <taxon>Ascomycota</taxon>
        <taxon>Saccharomycotina</taxon>
        <taxon>Saccharomycetes</taxon>
        <taxon>Saccharomycetales</taxon>
        <taxon>Saccharomycetaceae</taxon>
        <taxon>Lachancea</taxon>
    </lineage>
</organism>
<dbReference type="STRING" id="559295.C5E2V2"/>
<dbReference type="FunCoup" id="C5E2V2">
    <property type="interactions" value="55"/>
</dbReference>
<dbReference type="EMBL" id="CU928180">
    <property type="protein sequence ID" value="CAR30363.1"/>
    <property type="molecule type" value="Genomic_DNA"/>
</dbReference>
<dbReference type="OMA" id="WEIKKHI"/>
<dbReference type="Gene3D" id="3.40.50.300">
    <property type="entry name" value="P-loop containing nucleotide triphosphate hydrolases"/>
    <property type="match status" value="2"/>
</dbReference>
<evidence type="ECO:0000313" key="3">
    <source>
        <dbReference type="Proteomes" id="UP000002036"/>
    </source>
</evidence>
<dbReference type="OrthoDB" id="10255969at2759"/>
<dbReference type="InterPro" id="IPR003439">
    <property type="entry name" value="ABC_transporter-like_ATP-bd"/>
</dbReference>